<organism evidence="1 2">
    <name type="scientific">Pleurodeles waltl</name>
    <name type="common">Iberian ribbed newt</name>
    <dbReference type="NCBI Taxonomy" id="8319"/>
    <lineage>
        <taxon>Eukaryota</taxon>
        <taxon>Metazoa</taxon>
        <taxon>Chordata</taxon>
        <taxon>Craniata</taxon>
        <taxon>Vertebrata</taxon>
        <taxon>Euteleostomi</taxon>
        <taxon>Amphibia</taxon>
        <taxon>Batrachia</taxon>
        <taxon>Caudata</taxon>
        <taxon>Salamandroidea</taxon>
        <taxon>Salamandridae</taxon>
        <taxon>Pleurodelinae</taxon>
        <taxon>Pleurodeles</taxon>
    </lineage>
</organism>
<name>A0AAV7TTF5_PLEWA</name>
<reference evidence="1" key="1">
    <citation type="journal article" date="2022" name="bioRxiv">
        <title>Sequencing and chromosome-scale assembly of the giantPleurodeles waltlgenome.</title>
        <authorList>
            <person name="Brown T."/>
            <person name="Elewa A."/>
            <person name="Iarovenko S."/>
            <person name="Subramanian E."/>
            <person name="Araus A.J."/>
            <person name="Petzold A."/>
            <person name="Susuki M."/>
            <person name="Suzuki K.-i.T."/>
            <person name="Hayashi T."/>
            <person name="Toyoda A."/>
            <person name="Oliveira C."/>
            <person name="Osipova E."/>
            <person name="Leigh N.D."/>
            <person name="Simon A."/>
            <person name="Yun M.H."/>
        </authorList>
    </citation>
    <scope>NUCLEOTIDE SEQUENCE</scope>
    <source>
        <strain evidence="1">20211129_DDA</strain>
        <tissue evidence="1">Liver</tissue>
    </source>
</reference>
<gene>
    <name evidence="1" type="ORF">NDU88_004962</name>
</gene>
<accession>A0AAV7TTF5</accession>
<dbReference type="Proteomes" id="UP001066276">
    <property type="component" value="Chromosome 3_2"/>
</dbReference>
<protein>
    <submittedName>
        <fullName evidence="1">Uncharacterized protein</fullName>
    </submittedName>
</protein>
<evidence type="ECO:0000313" key="1">
    <source>
        <dbReference type="EMBL" id="KAJ1179728.1"/>
    </source>
</evidence>
<evidence type="ECO:0000313" key="2">
    <source>
        <dbReference type="Proteomes" id="UP001066276"/>
    </source>
</evidence>
<comment type="caution">
    <text evidence="1">The sequence shown here is derived from an EMBL/GenBank/DDBJ whole genome shotgun (WGS) entry which is preliminary data.</text>
</comment>
<sequence>MGCGSSSRADSVHTDAGLSLCEAIGWAGAPWAQRGPSRGSRSAAELLPHRIRAHVFSAVSSRLAPIFSRLAGHATRVPIPLGGGDIPDPRNVLSPNVQEGVGPRTGRAGRGATLLAARVPLK</sequence>
<dbReference type="EMBL" id="JANPWB010000006">
    <property type="protein sequence ID" value="KAJ1179728.1"/>
    <property type="molecule type" value="Genomic_DNA"/>
</dbReference>
<dbReference type="AlphaFoldDB" id="A0AAV7TTF5"/>
<keyword evidence="2" id="KW-1185">Reference proteome</keyword>
<proteinExistence type="predicted"/>